<organism evidence="15 16">
    <name type="scientific">Akkermansia glycaniphila</name>
    <dbReference type="NCBI Taxonomy" id="1679444"/>
    <lineage>
        <taxon>Bacteria</taxon>
        <taxon>Pseudomonadati</taxon>
        <taxon>Verrucomicrobiota</taxon>
        <taxon>Verrucomicrobiia</taxon>
        <taxon>Verrucomicrobiales</taxon>
        <taxon>Akkermansiaceae</taxon>
        <taxon>Akkermansia</taxon>
    </lineage>
</organism>
<dbReference type="GO" id="GO:0004140">
    <property type="term" value="F:dephospho-CoA kinase activity"/>
    <property type="evidence" value="ECO:0007669"/>
    <property type="project" value="UniProtKB-UniRule"/>
</dbReference>
<dbReference type="GO" id="GO:0016787">
    <property type="term" value="F:hydrolase activity"/>
    <property type="evidence" value="ECO:0007669"/>
    <property type="project" value="UniProtKB-KW"/>
</dbReference>
<dbReference type="GO" id="GO:0006353">
    <property type="term" value="P:DNA-templated transcription termination"/>
    <property type="evidence" value="ECO:0007669"/>
    <property type="project" value="UniProtKB-UniRule"/>
</dbReference>
<reference evidence="16" key="1">
    <citation type="submission" date="2016-09" db="EMBL/GenBank/DDBJ databases">
        <authorList>
            <person name="Koehorst J."/>
        </authorList>
    </citation>
    <scope>NUCLEOTIDE SEQUENCE [LARGE SCALE GENOMIC DNA]</scope>
</reference>
<keyword evidence="16" id="KW-1185">Reference proteome</keyword>
<dbReference type="PANTHER" id="PTHR46425">
    <property type="entry name" value="TRANSCRIPTION TERMINATION FACTOR RHO"/>
    <property type="match status" value="1"/>
</dbReference>
<dbReference type="PROSITE" id="PS51219">
    <property type="entry name" value="DPCK"/>
    <property type="match status" value="1"/>
</dbReference>
<comment type="similarity">
    <text evidence="1 11">Belongs to the CoaE family.</text>
</comment>
<dbReference type="EMBL" id="LT629973">
    <property type="protein sequence ID" value="SEH74122.1"/>
    <property type="molecule type" value="Genomic_DNA"/>
</dbReference>
<gene>
    <name evidence="11" type="primary">coaE</name>
    <name evidence="12" type="synonym">rho</name>
    <name evidence="15" type="ORF">PYTT_0372</name>
</gene>
<keyword evidence="3 11" id="KW-0547">Nucleotide-binding</keyword>
<dbReference type="PROSITE" id="PS51856">
    <property type="entry name" value="RHO_RNA_BD"/>
    <property type="match status" value="1"/>
</dbReference>
<dbReference type="GO" id="GO:0008186">
    <property type="term" value="F:ATP-dependent activity, acting on RNA"/>
    <property type="evidence" value="ECO:0007669"/>
    <property type="project" value="InterPro"/>
</dbReference>
<dbReference type="GO" id="GO:0005524">
    <property type="term" value="F:ATP binding"/>
    <property type="evidence" value="ECO:0007669"/>
    <property type="project" value="UniProtKB-UniRule"/>
</dbReference>
<dbReference type="CDD" id="cd01128">
    <property type="entry name" value="rho_factor_C"/>
    <property type="match status" value="1"/>
</dbReference>
<keyword evidence="6 11" id="KW-0067">ATP-binding</keyword>
<evidence type="ECO:0000256" key="4">
    <source>
        <dbReference type="ARBA" id="ARBA00022801"/>
    </source>
</evidence>
<evidence type="ECO:0000256" key="11">
    <source>
        <dbReference type="HAMAP-Rule" id="MF_00376"/>
    </source>
</evidence>
<keyword evidence="7 12" id="KW-0694">RNA-binding</keyword>
<dbReference type="InterPro" id="IPR003593">
    <property type="entry name" value="AAA+_ATPase"/>
</dbReference>
<dbReference type="GO" id="GO:0015937">
    <property type="term" value="P:coenzyme A biosynthetic process"/>
    <property type="evidence" value="ECO:0007669"/>
    <property type="project" value="UniProtKB-UniRule"/>
</dbReference>
<evidence type="ECO:0000256" key="10">
    <source>
        <dbReference type="ARBA" id="ARBA00023163"/>
    </source>
</evidence>
<protein>
    <recommendedName>
        <fullName evidence="11 12">Multifunctional fusion protein</fullName>
    </recommendedName>
    <domain>
        <recommendedName>
            <fullName evidence="11">Dephospho-CoA kinase</fullName>
            <ecNumber evidence="11">2.7.1.24</ecNumber>
        </recommendedName>
        <alternativeName>
            <fullName evidence="11">Dephosphocoenzyme A kinase</fullName>
        </alternativeName>
    </domain>
    <domain>
        <recommendedName>
            <fullName evidence="12">Transcription termination factor Rho</fullName>
            <ecNumber evidence="12">3.6.4.-</ecNumber>
        </recommendedName>
        <alternativeName>
            <fullName evidence="12">ATP-dependent helicase Rho</fullName>
        </alternativeName>
    </domain>
</protein>
<dbReference type="InterPro" id="IPR000194">
    <property type="entry name" value="ATPase_F1/V1/A1_a/bsu_nucl-bd"/>
</dbReference>
<dbReference type="InterPro" id="IPR011113">
    <property type="entry name" value="Rho_RNA-bd"/>
</dbReference>
<dbReference type="GO" id="GO:0004386">
    <property type="term" value="F:helicase activity"/>
    <property type="evidence" value="ECO:0007669"/>
    <property type="project" value="UniProtKB-UniRule"/>
</dbReference>
<feature type="binding site" evidence="12">
    <location>
        <begin position="374"/>
        <end position="379"/>
    </location>
    <ligand>
        <name>ATP</name>
        <dbReference type="ChEBI" id="CHEBI:30616"/>
    </ligand>
</feature>
<evidence type="ECO:0000313" key="16">
    <source>
        <dbReference type="Proteomes" id="UP000176204"/>
    </source>
</evidence>
<dbReference type="UniPathway" id="UPA00241">
    <property type="reaction ID" value="UER00356"/>
</dbReference>
<proteinExistence type="inferred from homology"/>
<comment type="function">
    <text evidence="12">Facilitates transcription termination by a mechanism that involves Rho binding to the nascent RNA, activation of Rho's RNA-dependent ATPase activity, and release of the mRNA from the DNA template.</text>
</comment>
<dbReference type="KEGG" id="agl:PYTT_0372"/>
<dbReference type="Pfam" id="PF07497">
    <property type="entry name" value="Rho_RNA_bind"/>
    <property type="match status" value="1"/>
</dbReference>
<comment type="pathway">
    <text evidence="11">Cofactor biosynthesis; coenzyme A biosynthesis; CoA from (R)-pantothenate: step 5/5.</text>
</comment>
<evidence type="ECO:0000256" key="8">
    <source>
        <dbReference type="ARBA" id="ARBA00022993"/>
    </source>
</evidence>
<dbReference type="Gene3D" id="2.40.50.140">
    <property type="entry name" value="Nucleic acid-binding proteins"/>
    <property type="match status" value="1"/>
</dbReference>
<name>A0A1H6KMR0_9BACT</name>
<feature type="binding site" evidence="12">
    <location>
        <position position="405"/>
    </location>
    <ligand>
        <name>ATP</name>
        <dbReference type="ChEBI" id="CHEBI:30616"/>
    </ligand>
</feature>
<feature type="binding site" evidence="12">
    <location>
        <begin position="362"/>
        <end position="367"/>
    </location>
    <ligand>
        <name>ATP</name>
        <dbReference type="ChEBI" id="CHEBI:30616"/>
    </ligand>
</feature>
<dbReference type="SMART" id="SM00382">
    <property type="entry name" value="AAA"/>
    <property type="match status" value="1"/>
</dbReference>
<dbReference type="Proteomes" id="UP000176204">
    <property type="component" value="Chromosome I"/>
</dbReference>
<comment type="subcellular location">
    <subcellularLocation>
        <location evidence="11">Cytoplasm</location>
    </subcellularLocation>
</comment>
<dbReference type="NCBIfam" id="NF006886">
    <property type="entry name" value="PRK09376.1"/>
    <property type="match status" value="1"/>
</dbReference>
<keyword evidence="11" id="KW-0963">Cytoplasm</keyword>
<dbReference type="Gene3D" id="3.40.50.300">
    <property type="entry name" value="P-loop containing nucleotide triphosphate hydrolases"/>
    <property type="match status" value="2"/>
</dbReference>
<dbReference type="AlphaFoldDB" id="A0A1H6KMR0"/>
<dbReference type="GO" id="GO:0005737">
    <property type="term" value="C:cytoplasm"/>
    <property type="evidence" value="ECO:0007669"/>
    <property type="project" value="UniProtKB-SubCell"/>
</dbReference>
<comment type="function">
    <text evidence="11">Catalyzes the phosphorylation of the 3'-hydroxyl group of dephosphocoenzyme A to form coenzyme A.</text>
</comment>
<keyword evidence="9 12" id="KW-0805">Transcription regulation</keyword>
<comment type="catalytic activity">
    <reaction evidence="11">
        <text>3'-dephospho-CoA + ATP = ADP + CoA + H(+)</text>
        <dbReference type="Rhea" id="RHEA:18245"/>
        <dbReference type="ChEBI" id="CHEBI:15378"/>
        <dbReference type="ChEBI" id="CHEBI:30616"/>
        <dbReference type="ChEBI" id="CHEBI:57287"/>
        <dbReference type="ChEBI" id="CHEBI:57328"/>
        <dbReference type="ChEBI" id="CHEBI:456216"/>
        <dbReference type="EC" id="2.7.1.24"/>
    </reaction>
</comment>
<comment type="subunit">
    <text evidence="12">Homohexamer. The homohexamer assembles into an open ring structure.</text>
</comment>
<evidence type="ECO:0000256" key="6">
    <source>
        <dbReference type="ARBA" id="ARBA00022840"/>
    </source>
</evidence>
<dbReference type="CDD" id="cd02022">
    <property type="entry name" value="DPCK"/>
    <property type="match status" value="1"/>
</dbReference>
<dbReference type="InterPro" id="IPR012340">
    <property type="entry name" value="NA-bd_OB-fold"/>
</dbReference>
<evidence type="ECO:0000256" key="9">
    <source>
        <dbReference type="ARBA" id="ARBA00023015"/>
    </source>
</evidence>
<dbReference type="InterPro" id="IPR027417">
    <property type="entry name" value="P-loop_NTPase"/>
</dbReference>
<keyword evidence="2 12" id="KW-0806">Transcription termination</keyword>
<dbReference type="InterPro" id="IPR041703">
    <property type="entry name" value="Rho_factor_ATP-bd"/>
</dbReference>
<evidence type="ECO:0000256" key="12">
    <source>
        <dbReference type="HAMAP-Rule" id="MF_01884"/>
    </source>
</evidence>
<sequence length="610" mass="69123">MLQQLGKQSVRVFDCDREVRHLQESGKMARELTAAFGAESVDSEGKADRDYLRKIVFSDPDARKRLEEMIHPKLFKLCMARQEEARKCKGVQTFVIDVPLYFECGAMFAADKVCVVASSEQTQRARLEARNGFDAGMIQSIIDSQMPMQTKADMADVVFWNEGDIESLQEQVRIFFRHECAPADDEVQEPVELPVIDLNELRAKPLGELQDIARVLPKRQQSGMTRAELVYELGRHFLKEGHRVVVSGVIEQAKEHYAMIRDPKRSFRTSPDDVYIGGNLLQKFQLRPGHLVTVSLRKFRTNDKFLSTEEVLACEGKPIGEFEAGKDFDRLTPLFPKERVLLENKDIASDAMRVLDLVTPIGMGQRGLIVAPPRGGKTVLLKTMARSIRANYPKVHLLILLLDERPEEVTDFEENVDAPVFASTFDEPSRRHAQVSDLVIERAKRLVEQGEDVIIMLDSLTRLSRGYNANQSGGRIMSGGLGSNALEKPRKFFGAARNVEEGGSLTIIATCLVDTESRMDEVIFEEFKGTGNMEIRLDRELSDRRIYPAINISLSGTRNDDRLYHVDEMQMVLQLRRQLAMMPGWEGLESLLKNIRKTQNNAELLLRGLR</sequence>
<dbReference type="SUPFAM" id="SSF50249">
    <property type="entry name" value="Nucleic acid-binding proteins"/>
    <property type="match status" value="1"/>
</dbReference>
<dbReference type="SUPFAM" id="SSF52540">
    <property type="entry name" value="P-loop containing nucleoside triphosphate hydrolases"/>
    <property type="match status" value="2"/>
</dbReference>
<keyword evidence="4 12" id="KW-0378">Hydrolase</keyword>
<keyword evidence="11 15" id="KW-0418">Kinase</keyword>
<evidence type="ECO:0000256" key="7">
    <source>
        <dbReference type="ARBA" id="ARBA00022884"/>
    </source>
</evidence>
<dbReference type="HAMAP" id="MF_01884">
    <property type="entry name" value="Rho"/>
    <property type="match status" value="1"/>
</dbReference>
<dbReference type="Pfam" id="PF00006">
    <property type="entry name" value="ATP-synt_ab"/>
    <property type="match status" value="1"/>
</dbReference>
<evidence type="ECO:0000313" key="15">
    <source>
        <dbReference type="EMBL" id="SEH74122.1"/>
    </source>
</evidence>
<keyword evidence="8 11" id="KW-0173">Coenzyme A biosynthesis</keyword>
<evidence type="ECO:0000259" key="14">
    <source>
        <dbReference type="PROSITE" id="PS51856"/>
    </source>
</evidence>
<dbReference type="PANTHER" id="PTHR46425:SF1">
    <property type="entry name" value="TRANSCRIPTION TERMINATION FACTOR RHO"/>
    <property type="match status" value="1"/>
</dbReference>
<dbReference type="InterPro" id="IPR004665">
    <property type="entry name" value="Term_rho"/>
</dbReference>
<evidence type="ECO:0000256" key="5">
    <source>
        <dbReference type="ARBA" id="ARBA00022806"/>
    </source>
</evidence>
<accession>A0A1H6KMR0</accession>
<evidence type="ECO:0000256" key="13">
    <source>
        <dbReference type="PROSITE-ProRule" id="PRU01203"/>
    </source>
</evidence>
<dbReference type="NCBIfam" id="TIGR00152">
    <property type="entry name" value="dephospho-CoA kinase"/>
    <property type="match status" value="1"/>
</dbReference>
<keyword evidence="11" id="KW-0808">Transferase</keyword>
<evidence type="ECO:0000256" key="2">
    <source>
        <dbReference type="ARBA" id="ARBA00022472"/>
    </source>
</evidence>
<dbReference type="HAMAP" id="MF_00376">
    <property type="entry name" value="Dephospho_CoA_kinase"/>
    <property type="match status" value="1"/>
</dbReference>
<evidence type="ECO:0000256" key="3">
    <source>
        <dbReference type="ARBA" id="ARBA00022741"/>
    </source>
</evidence>
<comment type="similarity">
    <text evidence="12 13">Belongs to the Rho family.</text>
</comment>
<keyword evidence="10 12" id="KW-0804">Transcription</keyword>
<dbReference type="EC" id="2.7.1.24" evidence="11"/>
<dbReference type="STRING" id="1679444.PYTT_0372"/>
<dbReference type="GO" id="GO:0003723">
    <property type="term" value="F:RNA binding"/>
    <property type="evidence" value="ECO:0007669"/>
    <property type="project" value="UniProtKB-UniRule"/>
</dbReference>
<evidence type="ECO:0000256" key="1">
    <source>
        <dbReference type="ARBA" id="ARBA00009018"/>
    </source>
</evidence>
<dbReference type="EC" id="3.6.4.-" evidence="12"/>
<dbReference type="Pfam" id="PF01121">
    <property type="entry name" value="CoaE"/>
    <property type="match status" value="1"/>
</dbReference>
<keyword evidence="5 12" id="KW-0347">Helicase</keyword>
<dbReference type="InterPro" id="IPR001977">
    <property type="entry name" value="Depp_CoAkinase"/>
</dbReference>
<comment type="caution">
    <text evidence="11">Lacks conserved residue(s) required for the propagation of feature annotation.</text>
</comment>
<feature type="domain" description="Rho RNA-BD" evidence="14">
    <location>
        <begin position="243"/>
        <end position="318"/>
    </location>
</feature>